<dbReference type="KEGG" id="egt:105950259"/>
<dbReference type="AlphaFoldDB" id="A0A022PQM4"/>
<sequence>MAESDEHESTFGSVFPPSLVYLTPFTPSASPSPRRLSSCFTQATKPIRAKRQLAWVSLQGRLVGAEEATSAKSVDRNGAFSPREAAAWELFTPIQRVLLVAVVAAAAANSEKNRRILKLQKSVQLRDQVLLSMQQKLDNLCQQVDYFKDQTEFVSADDDVTVAQRMNCSCKPCQHHIQPPDDVVLGNKSESNGDEVFKYKYKMPLENNVVEPDERRMSDLSDWAPSVASSVDIQLDNFVIEHDIRNLQKECEEKDAIIKKLSTSIQSSQVSSSKRNVELEDIIRRKNTIINKLRKDIMFLEHKVMNLSRLRRRSSFSGVATASPEHPPFMAENVLYDMDNTTSASSDSDSSPVFKSREICVETNEKAKLGQLKKSCVRSPLKELPLNCQTPNTVLDLKPKNISSGENRIRRRPPPRSKEVNAPKRWL</sequence>
<dbReference type="OMA" id="FVECGCL"/>
<dbReference type="PANTHER" id="PTHR35507:SF1">
    <property type="entry name" value="TMF_TATA_BD DOMAIN-CONTAINING PROTEIN"/>
    <property type="match status" value="1"/>
</dbReference>
<feature type="region of interest" description="Disordered" evidence="1">
    <location>
        <begin position="395"/>
        <end position="427"/>
    </location>
</feature>
<gene>
    <name evidence="2" type="ORF">MIMGU_mgv1a006895mg</name>
</gene>
<evidence type="ECO:0000313" key="3">
    <source>
        <dbReference type="Proteomes" id="UP000030748"/>
    </source>
</evidence>
<protein>
    <submittedName>
        <fullName evidence="2">Uncharacterized protein</fullName>
    </submittedName>
</protein>
<name>A0A022PQM4_ERYGU</name>
<reference evidence="2 3" key="1">
    <citation type="journal article" date="2013" name="Proc. Natl. Acad. Sci. U.S.A.">
        <title>Fine-scale variation in meiotic recombination in Mimulus inferred from population shotgun sequencing.</title>
        <authorList>
            <person name="Hellsten U."/>
            <person name="Wright K.M."/>
            <person name="Jenkins J."/>
            <person name="Shu S."/>
            <person name="Yuan Y."/>
            <person name="Wessler S.R."/>
            <person name="Schmutz J."/>
            <person name="Willis J.H."/>
            <person name="Rokhsar D.S."/>
        </authorList>
    </citation>
    <scope>NUCLEOTIDE SEQUENCE [LARGE SCALE GENOMIC DNA]</scope>
    <source>
        <strain evidence="3">cv. DUN x IM62</strain>
    </source>
</reference>
<dbReference type="Proteomes" id="UP000030748">
    <property type="component" value="Unassembled WGS sequence"/>
</dbReference>
<dbReference type="STRING" id="4155.A0A022PQM4"/>
<keyword evidence="3" id="KW-1185">Reference proteome</keyword>
<dbReference type="EMBL" id="KI632344">
    <property type="protein sequence ID" value="EYU18021.1"/>
    <property type="molecule type" value="Genomic_DNA"/>
</dbReference>
<dbReference type="eggNOG" id="ENOG502QWKT">
    <property type="taxonomic scope" value="Eukaryota"/>
</dbReference>
<dbReference type="PANTHER" id="PTHR35507">
    <property type="entry name" value="OS09G0488600 PROTEIN"/>
    <property type="match status" value="1"/>
</dbReference>
<dbReference type="OrthoDB" id="1894403at2759"/>
<accession>A0A022PQM4</accession>
<evidence type="ECO:0000256" key="1">
    <source>
        <dbReference type="SAM" id="MobiDB-lite"/>
    </source>
</evidence>
<evidence type="ECO:0000313" key="2">
    <source>
        <dbReference type="EMBL" id="EYU18021.1"/>
    </source>
</evidence>
<feature type="compositionally biased region" description="Basic and acidic residues" evidence="1">
    <location>
        <begin position="416"/>
        <end position="427"/>
    </location>
</feature>
<organism evidence="2 3">
    <name type="scientific">Erythranthe guttata</name>
    <name type="common">Yellow monkey flower</name>
    <name type="synonym">Mimulus guttatus</name>
    <dbReference type="NCBI Taxonomy" id="4155"/>
    <lineage>
        <taxon>Eukaryota</taxon>
        <taxon>Viridiplantae</taxon>
        <taxon>Streptophyta</taxon>
        <taxon>Embryophyta</taxon>
        <taxon>Tracheophyta</taxon>
        <taxon>Spermatophyta</taxon>
        <taxon>Magnoliopsida</taxon>
        <taxon>eudicotyledons</taxon>
        <taxon>Gunneridae</taxon>
        <taxon>Pentapetalae</taxon>
        <taxon>asterids</taxon>
        <taxon>lamiids</taxon>
        <taxon>Lamiales</taxon>
        <taxon>Phrymaceae</taxon>
        <taxon>Erythranthe</taxon>
    </lineage>
</organism>
<dbReference type="PhylomeDB" id="A0A022PQM4"/>
<proteinExistence type="predicted"/>